<comment type="caution">
    <text evidence="3">The sequence shown here is derived from an EMBL/GenBank/DDBJ whole genome shotgun (WGS) entry which is preliminary data.</text>
</comment>
<evidence type="ECO:0000313" key="4">
    <source>
        <dbReference type="Proteomes" id="UP001392437"/>
    </source>
</evidence>
<dbReference type="PANTHER" id="PTHR33365">
    <property type="entry name" value="YALI0B05434P"/>
    <property type="match status" value="1"/>
</dbReference>
<keyword evidence="4" id="KW-1185">Reference proteome</keyword>
<dbReference type="AlphaFoldDB" id="A0AAW0QGR6"/>
<comment type="similarity">
    <text evidence="1">Belongs to the ustYa family.</text>
</comment>
<name>A0AAW0QGR6_9PEZI</name>
<protein>
    <recommendedName>
        <fullName evidence="5">Tat pathway signal sequence</fullName>
    </recommendedName>
</protein>
<proteinExistence type="inferred from homology"/>
<dbReference type="Pfam" id="PF11807">
    <property type="entry name" value="UstYa"/>
    <property type="match status" value="1"/>
</dbReference>
<gene>
    <name evidence="3" type="ORF">PG999_012111</name>
</gene>
<dbReference type="PANTHER" id="PTHR33365:SF7">
    <property type="entry name" value="TAT PATHWAY SIGNAL SEQUENCE"/>
    <property type="match status" value="1"/>
</dbReference>
<keyword evidence="2" id="KW-0812">Transmembrane</keyword>
<dbReference type="EMBL" id="JAQQWP010000009">
    <property type="protein sequence ID" value="KAK8101737.1"/>
    <property type="molecule type" value="Genomic_DNA"/>
</dbReference>
<evidence type="ECO:0000256" key="2">
    <source>
        <dbReference type="SAM" id="Phobius"/>
    </source>
</evidence>
<sequence>MLNRFHRFDLTKYWPLHRPNTMGYNKPEDDSSSEHSDEAELFMDSKYQNKRFAQASWLRQHSRSITVHVILLLFNISFFVIILYSTTGVRDMQHSETPFGPQIRYEQREFNRQSVYLHDGSLNHKKPTLNFNGPPRPALEAAWERLKDNDSVRVSAEELGQFAGDDTIISLTDGSGYYTTVAVYHGLHCVQRLHHYLYPDHYYPDLDEDERFTLLRHTEHCLDWLREYLTCNADTTLIPVHWQANMLESHASPTALDWGKHQCVDWTSIEDWMATHAFDPYTPGLLMHPEFGMYITHLDIL</sequence>
<dbReference type="GO" id="GO:0043386">
    <property type="term" value="P:mycotoxin biosynthetic process"/>
    <property type="evidence" value="ECO:0007669"/>
    <property type="project" value="InterPro"/>
</dbReference>
<keyword evidence="2" id="KW-1133">Transmembrane helix</keyword>
<feature type="transmembrane region" description="Helical" evidence="2">
    <location>
        <begin position="65"/>
        <end position="84"/>
    </location>
</feature>
<evidence type="ECO:0008006" key="5">
    <source>
        <dbReference type="Google" id="ProtNLM"/>
    </source>
</evidence>
<evidence type="ECO:0000256" key="1">
    <source>
        <dbReference type="ARBA" id="ARBA00035112"/>
    </source>
</evidence>
<accession>A0AAW0QGR6</accession>
<dbReference type="Proteomes" id="UP001392437">
    <property type="component" value="Unassembled WGS sequence"/>
</dbReference>
<organism evidence="3 4">
    <name type="scientific">Apiospora kogelbergensis</name>
    <dbReference type="NCBI Taxonomy" id="1337665"/>
    <lineage>
        <taxon>Eukaryota</taxon>
        <taxon>Fungi</taxon>
        <taxon>Dikarya</taxon>
        <taxon>Ascomycota</taxon>
        <taxon>Pezizomycotina</taxon>
        <taxon>Sordariomycetes</taxon>
        <taxon>Xylariomycetidae</taxon>
        <taxon>Amphisphaeriales</taxon>
        <taxon>Apiosporaceae</taxon>
        <taxon>Apiospora</taxon>
    </lineage>
</organism>
<keyword evidence="2" id="KW-0472">Membrane</keyword>
<dbReference type="InterPro" id="IPR021765">
    <property type="entry name" value="UstYa-like"/>
</dbReference>
<reference evidence="3 4" key="1">
    <citation type="submission" date="2023-01" db="EMBL/GenBank/DDBJ databases">
        <title>Analysis of 21 Apiospora genomes using comparative genomics revels a genus with tremendous synthesis potential of carbohydrate active enzymes and secondary metabolites.</title>
        <authorList>
            <person name="Sorensen T."/>
        </authorList>
    </citation>
    <scope>NUCLEOTIDE SEQUENCE [LARGE SCALE GENOMIC DNA]</scope>
    <source>
        <strain evidence="3 4">CBS 117206</strain>
    </source>
</reference>
<evidence type="ECO:0000313" key="3">
    <source>
        <dbReference type="EMBL" id="KAK8101737.1"/>
    </source>
</evidence>